<comment type="similarity">
    <text evidence="2 9">Belongs to the mitochondrial carrier (TC 2.A.29) family.</text>
</comment>
<dbReference type="InterPro" id="IPR018108">
    <property type="entry name" value="MCP_transmembrane"/>
</dbReference>
<dbReference type="InterPro" id="IPR050391">
    <property type="entry name" value="Mito_Metabolite_Transporter"/>
</dbReference>
<evidence type="ECO:0000313" key="11">
    <source>
        <dbReference type="Proteomes" id="UP000299102"/>
    </source>
</evidence>
<dbReference type="SUPFAM" id="SSF103506">
    <property type="entry name" value="Mitochondrial carrier"/>
    <property type="match status" value="1"/>
</dbReference>
<keyword evidence="6" id="KW-1133">Transmembrane helix</keyword>
<feature type="repeat" description="Solcar" evidence="8">
    <location>
        <begin position="76"/>
        <end position="156"/>
    </location>
</feature>
<dbReference type="EMBL" id="BGZK01000689">
    <property type="protein sequence ID" value="GBP56326.1"/>
    <property type="molecule type" value="Genomic_DNA"/>
</dbReference>
<dbReference type="Proteomes" id="UP000299102">
    <property type="component" value="Unassembled WGS sequence"/>
</dbReference>
<name>A0A4C1WXP8_EUMVA</name>
<dbReference type="PANTHER" id="PTHR45618">
    <property type="entry name" value="MITOCHONDRIAL DICARBOXYLATE CARRIER-RELATED"/>
    <property type="match status" value="1"/>
</dbReference>
<keyword evidence="11" id="KW-1185">Reference proteome</keyword>
<dbReference type="OrthoDB" id="448427at2759"/>
<keyword evidence="5" id="KW-0677">Repeat</keyword>
<accession>A0A4C1WXP8</accession>
<dbReference type="PROSITE" id="PS50920">
    <property type="entry name" value="SOLCAR"/>
    <property type="match status" value="2"/>
</dbReference>
<dbReference type="InterPro" id="IPR023395">
    <property type="entry name" value="MCP_dom_sf"/>
</dbReference>
<evidence type="ECO:0000256" key="1">
    <source>
        <dbReference type="ARBA" id="ARBA00004141"/>
    </source>
</evidence>
<dbReference type="Pfam" id="PF00153">
    <property type="entry name" value="Mito_carr"/>
    <property type="match status" value="2"/>
</dbReference>
<dbReference type="GO" id="GO:0016020">
    <property type="term" value="C:membrane"/>
    <property type="evidence" value="ECO:0007669"/>
    <property type="project" value="UniProtKB-SubCell"/>
</dbReference>
<keyword evidence="7 8" id="KW-0472">Membrane</keyword>
<evidence type="ECO:0000256" key="6">
    <source>
        <dbReference type="ARBA" id="ARBA00022989"/>
    </source>
</evidence>
<evidence type="ECO:0000256" key="8">
    <source>
        <dbReference type="PROSITE-ProRule" id="PRU00282"/>
    </source>
</evidence>
<evidence type="ECO:0000256" key="3">
    <source>
        <dbReference type="ARBA" id="ARBA00022448"/>
    </source>
</evidence>
<evidence type="ECO:0000256" key="9">
    <source>
        <dbReference type="RuleBase" id="RU000488"/>
    </source>
</evidence>
<comment type="subcellular location">
    <subcellularLocation>
        <location evidence="1">Membrane</location>
        <topology evidence="1">Multi-pass membrane protein</topology>
    </subcellularLocation>
</comment>
<comment type="caution">
    <text evidence="10">The sequence shown here is derived from an EMBL/GenBank/DDBJ whole genome shotgun (WGS) entry which is preliminary data.</text>
</comment>
<evidence type="ECO:0000256" key="5">
    <source>
        <dbReference type="ARBA" id="ARBA00022737"/>
    </source>
</evidence>
<dbReference type="Gene3D" id="1.50.40.10">
    <property type="entry name" value="Mitochondrial carrier domain"/>
    <property type="match status" value="1"/>
</dbReference>
<evidence type="ECO:0000256" key="7">
    <source>
        <dbReference type="ARBA" id="ARBA00023136"/>
    </source>
</evidence>
<evidence type="ECO:0000256" key="4">
    <source>
        <dbReference type="ARBA" id="ARBA00022692"/>
    </source>
</evidence>
<evidence type="ECO:0000313" key="10">
    <source>
        <dbReference type="EMBL" id="GBP56326.1"/>
    </source>
</evidence>
<reference evidence="10 11" key="1">
    <citation type="journal article" date="2019" name="Commun. Biol.">
        <title>The bagworm genome reveals a unique fibroin gene that provides high tensile strength.</title>
        <authorList>
            <person name="Kono N."/>
            <person name="Nakamura H."/>
            <person name="Ohtoshi R."/>
            <person name="Tomita M."/>
            <person name="Numata K."/>
            <person name="Arakawa K."/>
        </authorList>
    </citation>
    <scope>NUCLEOTIDE SEQUENCE [LARGE SCALE GENOMIC DNA]</scope>
</reference>
<sequence>MLCLERSTISRKTAGMVRKIIEYNKATKEDIFPVKVSEDYRGVTTEMNSTEVAAEAEAHKYGYLEVCVEEDISILKRTMQHESERWMGATCVVQPLDLIKTRMQLGGRGRSSFAVASEIVAREGVIALYTGLSAGLLRQATYTTTRLGVFNYLFDLYKVKYEGQAPGFGAKTALGVIAGGVGAYVGTPAEVALIRMTADGRLPADQRRNYKNVADALMRIIKEEGVLKLWRGATPTVTRAMVVNAAQLGTYSQVRSIHFHTICCEDRHDHFDVISEGHTLVDSLTVGDLAVLLHALVEGSEAARNAFPVTSPWRF</sequence>
<dbReference type="AlphaFoldDB" id="A0A4C1WXP8"/>
<keyword evidence="3 9" id="KW-0813">Transport</keyword>
<organism evidence="10 11">
    <name type="scientific">Eumeta variegata</name>
    <name type="common">Bagworm moth</name>
    <name type="synonym">Eumeta japonica</name>
    <dbReference type="NCBI Taxonomy" id="151549"/>
    <lineage>
        <taxon>Eukaryota</taxon>
        <taxon>Metazoa</taxon>
        <taxon>Ecdysozoa</taxon>
        <taxon>Arthropoda</taxon>
        <taxon>Hexapoda</taxon>
        <taxon>Insecta</taxon>
        <taxon>Pterygota</taxon>
        <taxon>Neoptera</taxon>
        <taxon>Endopterygota</taxon>
        <taxon>Lepidoptera</taxon>
        <taxon>Glossata</taxon>
        <taxon>Ditrysia</taxon>
        <taxon>Tineoidea</taxon>
        <taxon>Psychidae</taxon>
        <taxon>Oiketicinae</taxon>
        <taxon>Eumeta</taxon>
    </lineage>
</organism>
<dbReference type="STRING" id="151549.A0A4C1WXP8"/>
<feature type="repeat" description="Solcar" evidence="8">
    <location>
        <begin position="166"/>
        <end position="257"/>
    </location>
</feature>
<evidence type="ECO:0008006" key="12">
    <source>
        <dbReference type="Google" id="ProtNLM"/>
    </source>
</evidence>
<evidence type="ECO:0000256" key="2">
    <source>
        <dbReference type="ARBA" id="ARBA00006375"/>
    </source>
</evidence>
<proteinExistence type="inferred from homology"/>
<protein>
    <recommendedName>
        <fullName evidence="12">Mitochondrial 2-oxoglutarate/malate carrier protein</fullName>
    </recommendedName>
</protein>
<gene>
    <name evidence="10" type="ORF">EVAR_28906_1</name>
</gene>
<keyword evidence="4 8" id="KW-0812">Transmembrane</keyword>